<reference evidence="5" key="1">
    <citation type="submission" date="2017-02" db="EMBL/GenBank/DDBJ databases">
        <authorList>
            <person name="Varghese N."/>
            <person name="Submissions S."/>
        </authorList>
    </citation>
    <scope>NUCLEOTIDE SEQUENCE [LARGE SCALE GENOMIC DNA]</scope>
    <source>
        <strain evidence="5">ATCC BAA-1030</strain>
    </source>
</reference>
<gene>
    <name evidence="3" type="primary">cutC</name>
    <name evidence="4" type="ORF">SAMN02745116_00823</name>
</gene>
<dbReference type="Pfam" id="PF03932">
    <property type="entry name" value="CutC"/>
    <property type="match status" value="1"/>
</dbReference>
<dbReference type="FunFam" id="3.20.20.380:FF:000003">
    <property type="entry name" value="Copper homeostasis protein CutC"/>
    <property type="match status" value="1"/>
</dbReference>
<organism evidence="4 5">
    <name type="scientific">Pilibacter termitis</name>
    <dbReference type="NCBI Taxonomy" id="263852"/>
    <lineage>
        <taxon>Bacteria</taxon>
        <taxon>Bacillati</taxon>
        <taxon>Bacillota</taxon>
        <taxon>Bacilli</taxon>
        <taxon>Lactobacillales</taxon>
        <taxon>Enterococcaceae</taxon>
        <taxon>Pilibacter</taxon>
    </lineage>
</organism>
<comment type="subcellular location">
    <subcellularLocation>
        <location evidence="3">Cytoplasm</location>
    </subcellularLocation>
</comment>
<evidence type="ECO:0000256" key="3">
    <source>
        <dbReference type="HAMAP-Rule" id="MF_00795"/>
    </source>
</evidence>
<dbReference type="SUPFAM" id="SSF110395">
    <property type="entry name" value="CutC-like"/>
    <property type="match status" value="1"/>
</dbReference>
<dbReference type="AlphaFoldDB" id="A0A1T4LVL4"/>
<comment type="caution">
    <text evidence="3">Once thought to be involved in copper homeostasis, experiments in E.coli have shown this is not the case.</text>
</comment>
<dbReference type="EMBL" id="FUXI01000007">
    <property type="protein sequence ID" value="SJZ58697.1"/>
    <property type="molecule type" value="Genomic_DNA"/>
</dbReference>
<evidence type="ECO:0000313" key="4">
    <source>
        <dbReference type="EMBL" id="SJZ58697.1"/>
    </source>
</evidence>
<dbReference type="PANTHER" id="PTHR12598">
    <property type="entry name" value="COPPER HOMEOSTASIS PROTEIN CUTC"/>
    <property type="match status" value="1"/>
</dbReference>
<proteinExistence type="inferred from homology"/>
<dbReference type="HAMAP" id="MF_00795">
    <property type="entry name" value="CutC"/>
    <property type="match status" value="1"/>
</dbReference>
<dbReference type="PANTHER" id="PTHR12598:SF0">
    <property type="entry name" value="COPPER HOMEOSTASIS PROTEIN CUTC HOMOLOG"/>
    <property type="match status" value="1"/>
</dbReference>
<dbReference type="GO" id="GO:0005737">
    <property type="term" value="C:cytoplasm"/>
    <property type="evidence" value="ECO:0007669"/>
    <property type="project" value="UniProtKB-SubCell"/>
</dbReference>
<accession>A0A1T4LVL4</accession>
<comment type="similarity">
    <text evidence="1 3">Belongs to the CutC family.</text>
</comment>
<evidence type="ECO:0000256" key="2">
    <source>
        <dbReference type="ARBA" id="ARBA00022490"/>
    </source>
</evidence>
<dbReference type="Gene3D" id="3.20.20.380">
    <property type="entry name" value="Copper homeostasis (CutC) domain"/>
    <property type="match status" value="1"/>
</dbReference>
<sequence length="213" mass="23761">MILKEFCAENFTRIPQAIRAGAKRIELCDNLAVGGTTPSIAVIEESVKYAHEKNVSVFVMIRPRGGNFVYNDIEIKMMEIDILEAMKREVDGVVFGLLTPDNWIDTEALETLMLAANGVEVTFHMAFDEIPKERQKEAIDVLADLGVSRILTHGSALASEINENYEHLREIVDYAKGKLHILIGGGVRFDNFEEVVDKTGTREVHGTKIVAMQ</sequence>
<evidence type="ECO:0000313" key="5">
    <source>
        <dbReference type="Proteomes" id="UP000190328"/>
    </source>
</evidence>
<dbReference type="InterPro" id="IPR036822">
    <property type="entry name" value="CutC-like_dom_sf"/>
</dbReference>
<dbReference type="GO" id="GO:0005507">
    <property type="term" value="F:copper ion binding"/>
    <property type="evidence" value="ECO:0007669"/>
    <property type="project" value="TreeGrafter"/>
</dbReference>
<name>A0A1T4LVL4_9ENTE</name>
<dbReference type="Proteomes" id="UP000190328">
    <property type="component" value="Unassembled WGS sequence"/>
</dbReference>
<dbReference type="STRING" id="263852.SAMN02745116_00823"/>
<protein>
    <recommendedName>
        <fullName evidence="3">PF03932 family protein CutC</fullName>
    </recommendedName>
</protein>
<dbReference type="InterPro" id="IPR005627">
    <property type="entry name" value="CutC-like"/>
</dbReference>
<keyword evidence="5" id="KW-1185">Reference proteome</keyword>
<keyword evidence="2 3" id="KW-0963">Cytoplasm</keyword>
<evidence type="ECO:0000256" key="1">
    <source>
        <dbReference type="ARBA" id="ARBA00007768"/>
    </source>
</evidence>